<comment type="caution">
    <text evidence="1">The sequence shown here is derived from an EMBL/GenBank/DDBJ whole genome shotgun (WGS) entry which is preliminary data.</text>
</comment>
<accession>A0A5B7EGX0</accession>
<dbReference type="Proteomes" id="UP000324222">
    <property type="component" value="Unassembled WGS sequence"/>
</dbReference>
<evidence type="ECO:0000313" key="1">
    <source>
        <dbReference type="EMBL" id="MPC32658.1"/>
    </source>
</evidence>
<gene>
    <name evidence="1" type="ORF">E2C01_025983</name>
</gene>
<evidence type="ECO:0000313" key="2">
    <source>
        <dbReference type="Proteomes" id="UP000324222"/>
    </source>
</evidence>
<keyword evidence="2" id="KW-1185">Reference proteome</keyword>
<dbReference type="AlphaFoldDB" id="A0A5B7EGX0"/>
<protein>
    <submittedName>
        <fullName evidence="1">Uncharacterized protein</fullName>
    </submittedName>
</protein>
<proteinExistence type="predicted"/>
<organism evidence="1 2">
    <name type="scientific">Portunus trituberculatus</name>
    <name type="common">Swimming crab</name>
    <name type="synonym">Neptunus trituberculatus</name>
    <dbReference type="NCBI Taxonomy" id="210409"/>
    <lineage>
        <taxon>Eukaryota</taxon>
        <taxon>Metazoa</taxon>
        <taxon>Ecdysozoa</taxon>
        <taxon>Arthropoda</taxon>
        <taxon>Crustacea</taxon>
        <taxon>Multicrustacea</taxon>
        <taxon>Malacostraca</taxon>
        <taxon>Eumalacostraca</taxon>
        <taxon>Eucarida</taxon>
        <taxon>Decapoda</taxon>
        <taxon>Pleocyemata</taxon>
        <taxon>Brachyura</taxon>
        <taxon>Eubrachyura</taxon>
        <taxon>Portunoidea</taxon>
        <taxon>Portunidae</taxon>
        <taxon>Portuninae</taxon>
        <taxon>Portunus</taxon>
    </lineage>
</organism>
<name>A0A5B7EGX0_PORTR</name>
<dbReference type="EMBL" id="VSRR010002668">
    <property type="protein sequence ID" value="MPC32658.1"/>
    <property type="molecule type" value="Genomic_DNA"/>
</dbReference>
<reference evidence="1 2" key="1">
    <citation type="submission" date="2019-05" db="EMBL/GenBank/DDBJ databases">
        <title>Another draft genome of Portunus trituberculatus and its Hox gene families provides insights of decapod evolution.</title>
        <authorList>
            <person name="Jeong J.-H."/>
            <person name="Song I."/>
            <person name="Kim S."/>
            <person name="Choi T."/>
            <person name="Kim D."/>
            <person name="Ryu S."/>
            <person name="Kim W."/>
        </authorList>
    </citation>
    <scope>NUCLEOTIDE SEQUENCE [LARGE SCALE GENOMIC DNA]</scope>
    <source>
        <tissue evidence="1">Muscle</tissue>
    </source>
</reference>
<sequence>MVTLVREKGQPYNALCNNLCILAASPSPAAETSRLRNTTTCDLLKRGGKQRVQASPTPQQAVYTCPALQQGVHFGSASQHGVLTGPASQQGFKGIK</sequence>